<evidence type="ECO:0000313" key="3">
    <source>
        <dbReference type="Proteomes" id="UP000199659"/>
    </source>
</evidence>
<dbReference type="Pfam" id="PF00266">
    <property type="entry name" value="Aminotran_5"/>
    <property type="match status" value="1"/>
</dbReference>
<dbReference type="SUPFAM" id="SSF53383">
    <property type="entry name" value="PLP-dependent transferases"/>
    <property type="match status" value="1"/>
</dbReference>
<gene>
    <name evidence="2" type="ORF">SAMN05661086_02953</name>
</gene>
<dbReference type="InterPro" id="IPR015424">
    <property type="entry name" value="PyrdxlP-dep_Trfase"/>
</dbReference>
<dbReference type="Gene3D" id="3.90.1150.10">
    <property type="entry name" value="Aspartate Aminotransferase, domain 1"/>
    <property type="match status" value="1"/>
</dbReference>
<proteinExistence type="predicted"/>
<protein>
    <submittedName>
        <fullName evidence="2">Selenocysteine lyase/Cysteine desulfurase</fullName>
    </submittedName>
</protein>
<dbReference type="RefSeq" id="WP_092562309.1">
    <property type="nucleotide sequence ID" value="NZ_FOYZ01000012.1"/>
</dbReference>
<name>A0A1I6L0G3_9FIRM</name>
<accession>A0A1I6L0G3</accession>
<dbReference type="InterPro" id="IPR015422">
    <property type="entry name" value="PyrdxlP-dep_Trfase_small"/>
</dbReference>
<dbReference type="PANTHER" id="PTHR43586">
    <property type="entry name" value="CYSTEINE DESULFURASE"/>
    <property type="match status" value="1"/>
</dbReference>
<evidence type="ECO:0000313" key="2">
    <source>
        <dbReference type="EMBL" id="SFR96963.1"/>
    </source>
</evidence>
<reference evidence="2 3" key="1">
    <citation type="submission" date="2016-10" db="EMBL/GenBank/DDBJ databases">
        <authorList>
            <person name="de Groot N.N."/>
        </authorList>
    </citation>
    <scope>NUCLEOTIDE SEQUENCE [LARGE SCALE GENOMIC DNA]</scope>
    <source>
        <strain evidence="2 3">743A</strain>
    </source>
</reference>
<dbReference type="Gene3D" id="3.40.640.10">
    <property type="entry name" value="Type I PLP-dependent aspartate aminotransferase-like (Major domain)"/>
    <property type="match status" value="1"/>
</dbReference>
<dbReference type="InterPro" id="IPR000192">
    <property type="entry name" value="Aminotrans_V_dom"/>
</dbReference>
<keyword evidence="3" id="KW-1185">Reference proteome</keyword>
<dbReference type="PANTHER" id="PTHR43586:SF15">
    <property type="entry name" value="BLR3095 PROTEIN"/>
    <property type="match status" value="1"/>
</dbReference>
<evidence type="ECO:0000259" key="1">
    <source>
        <dbReference type="Pfam" id="PF00266"/>
    </source>
</evidence>
<dbReference type="GO" id="GO:0016829">
    <property type="term" value="F:lyase activity"/>
    <property type="evidence" value="ECO:0007669"/>
    <property type="project" value="UniProtKB-KW"/>
</dbReference>
<dbReference type="AlphaFoldDB" id="A0A1I6L0G3"/>
<dbReference type="STRING" id="37658.SAMN05661086_02953"/>
<dbReference type="EMBL" id="FOYZ01000012">
    <property type="protein sequence ID" value="SFR96963.1"/>
    <property type="molecule type" value="Genomic_DNA"/>
</dbReference>
<feature type="domain" description="Aminotransferase class V" evidence="1">
    <location>
        <begin position="58"/>
        <end position="223"/>
    </location>
</feature>
<dbReference type="Proteomes" id="UP000199659">
    <property type="component" value="Unassembled WGS sequence"/>
</dbReference>
<organism evidence="2 3">
    <name type="scientific">Anaeromicropila populeti</name>
    <dbReference type="NCBI Taxonomy" id="37658"/>
    <lineage>
        <taxon>Bacteria</taxon>
        <taxon>Bacillati</taxon>
        <taxon>Bacillota</taxon>
        <taxon>Clostridia</taxon>
        <taxon>Lachnospirales</taxon>
        <taxon>Lachnospiraceae</taxon>
        <taxon>Anaeromicropila</taxon>
    </lineage>
</organism>
<keyword evidence="2" id="KW-0456">Lyase</keyword>
<dbReference type="InterPro" id="IPR015421">
    <property type="entry name" value="PyrdxlP-dep_Trfase_major"/>
</dbReference>
<sequence>MKCQKELFDIEEDVSYLNGALMSPLLKSSVEAGIEGMKKKMRPYSLTEGDFFEPGDIIRKEFADIINCKEPERIAILPSVSYGMSILSKNIKLDQRKSILVVGEEFPSNYYPWKKATDEQGGILTVIKAPSVLENRGELWNQQILAAIDENTKAVCIGNIHWTCGTIFNLKEIRKRTKEAGALLIIDASQTIGAFPFSLQEVEADAIIVAGWKWLLGPYSIALGYFGPAFDNSETIEENWINKKNSNQFDKLLYYQDQYIPSAQRHNVGEFSNFTLLPMMINGIRTAKKWDALQIQEYCADLIRPFVPEFQKLGCWIEHENYRTSHVFGILLPDGTSIEALKQELSKNKVYISVRGNFLRISPNVYNDENDIEKLLISVRNVIEHITTFNNEKINYGLH</sequence>
<dbReference type="OrthoDB" id="9804366at2"/>